<evidence type="ECO:0000256" key="1">
    <source>
        <dbReference type="SAM" id="SignalP"/>
    </source>
</evidence>
<keyword evidence="3" id="KW-1185">Reference proteome</keyword>
<keyword evidence="1" id="KW-0732">Signal</keyword>
<accession>A0AAD9D003</accession>
<dbReference type="GeneID" id="85399871"/>
<evidence type="ECO:0008006" key="4">
    <source>
        <dbReference type="Google" id="ProtNLM"/>
    </source>
</evidence>
<comment type="caution">
    <text evidence="2">The sequence shown here is derived from an EMBL/GenBank/DDBJ whole genome shotgun (WGS) entry which is preliminary data.</text>
</comment>
<protein>
    <recommendedName>
        <fullName evidence="4">Secreted protein</fullName>
    </recommendedName>
</protein>
<reference evidence="2" key="1">
    <citation type="submission" date="2021-12" db="EMBL/GenBank/DDBJ databases">
        <title>Comparative genomics, transcriptomics and evolutionary studies reveal genomic signatures of adaptation to plant cell wall in hemibiotrophic fungi.</title>
        <authorList>
            <consortium name="DOE Joint Genome Institute"/>
            <person name="Baroncelli R."/>
            <person name="Diaz J.F."/>
            <person name="Benocci T."/>
            <person name="Peng M."/>
            <person name="Battaglia E."/>
            <person name="Haridas S."/>
            <person name="Andreopoulos W."/>
            <person name="Labutti K."/>
            <person name="Pangilinan J."/>
            <person name="Floch G.L."/>
            <person name="Makela M.R."/>
            <person name="Henrissat B."/>
            <person name="Grigoriev I.V."/>
            <person name="Crouch J.A."/>
            <person name="De Vries R.P."/>
            <person name="Sukno S.A."/>
            <person name="Thon M.R."/>
        </authorList>
    </citation>
    <scope>NUCLEOTIDE SEQUENCE</scope>
    <source>
        <strain evidence="2">CBS 112980</strain>
    </source>
</reference>
<proteinExistence type="predicted"/>
<evidence type="ECO:0000313" key="3">
    <source>
        <dbReference type="Proteomes" id="UP001244207"/>
    </source>
</evidence>
<dbReference type="EMBL" id="JAHMHS010000014">
    <property type="protein sequence ID" value="KAK1728936.1"/>
    <property type="molecule type" value="Genomic_DNA"/>
</dbReference>
<gene>
    <name evidence="2" type="ORF">BDZ83DRAFT_87639</name>
</gene>
<dbReference type="AlphaFoldDB" id="A0AAD9D003"/>
<sequence>MMSPCLWILALVCGTHVALRPPKFQLPPSLPTPVASAPILIMALPPVQAGDANGAVDLVPVHRVSITAFFHVQSGSPRLHHCRSRVLDGWFDVIHSLLLGHLVSLNKA</sequence>
<feature type="signal peptide" evidence="1">
    <location>
        <begin position="1"/>
        <end position="20"/>
    </location>
</feature>
<dbReference type="RefSeq" id="XP_060368991.1">
    <property type="nucleotide sequence ID" value="XM_060515973.1"/>
</dbReference>
<name>A0AAD9D003_GLOAC</name>
<dbReference type="Proteomes" id="UP001244207">
    <property type="component" value="Unassembled WGS sequence"/>
</dbReference>
<feature type="chain" id="PRO_5041947048" description="Secreted protein" evidence="1">
    <location>
        <begin position="21"/>
        <end position="108"/>
    </location>
</feature>
<organism evidence="2 3">
    <name type="scientific">Glomerella acutata</name>
    <name type="common">Colletotrichum acutatum</name>
    <dbReference type="NCBI Taxonomy" id="27357"/>
    <lineage>
        <taxon>Eukaryota</taxon>
        <taxon>Fungi</taxon>
        <taxon>Dikarya</taxon>
        <taxon>Ascomycota</taxon>
        <taxon>Pezizomycotina</taxon>
        <taxon>Sordariomycetes</taxon>
        <taxon>Hypocreomycetidae</taxon>
        <taxon>Glomerellales</taxon>
        <taxon>Glomerellaceae</taxon>
        <taxon>Colletotrichum</taxon>
        <taxon>Colletotrichum acutatum species complex</taxon>
    </lineage>
</organism>
<evidence type="ECO:0000313" key="2">
    <source>
        <dbReference type="EMBL" id="KAK1728936.1"/>
    </source>
</evidence>